<sequence>VEEKKEARPSKSEEELEKPERGIQILSDLYSKHHLGGNRRNQSISEEKRSQLFKKWVGKNKKVLDMGCRDGILTRHFIDQNEVTGLDIDKLALEACKKNLNIETIWADFSLQIPLPTSSFDVVIAGEVIEHLPYPEITVSEVSRILKPEGLFIGSVPNSYHLKNRLRVLKGRLIDYDQTHLRAYNVMLLRQYLEKEFVVEELTSSRGKSAFFSIAWFGRDLVWRCKKK</sequence>
<feature type="non-terminal residue" evidence="3">
    <location>
        <position position="1"/>
    </location>
</feature>
<feature type="domain" description="Methyltransferase type 11" evidence="2">
    <location>
        <begin position="64"/>
        <end position="153"/>
    </location>
</feature>
<dbReference type="CDD" id="cd02440">
    <property type="entry name" value="AdoMet_MTases"/>
    <property type="match status" value="1"/>
</dbReference>
<dbReference type="EMBL" id="UINC01006044">
    <property type="protein sequence ID" value="SVA25125.1"/>
    <property type="molecule type" value="Genomic_DNA"/>
</dbReference>
<organism evidence="3">
    <name type="scientific">marine metagenome</name>
    <dbReference type="NCBI Taxonomy" id="408172"/>
    <lineage>
        <taxon>unclassified sequences</taxon>
        <taxon>metagenomes</taxon>
        <taxon>ecological metagenomes</taxon>
    </lineage>
</organism>
<evidence type="ECO:0000256" key="1">
    <source>
        <dbReference type="SAM" id="MobiDB-lite"/>
    </source>
</evidence>
<dbReference type="GO" id="GO:0008757">
    <property type="term" value="F:S-adenosylmethionine-dependent methyltransferase activity"/>
    <property type="evidence" value="ECO:0007669"/>
    <property type="project" value="InterPro"/>
</dbReference>
<dbReference type="Gene3D" id="3.40.50.150">
    <property type="entry name" value="Vaccinia Virus protein VP39"/>
    <property type="match status" value="1"/>
</dbReference>
<dbReference type="InterPro" id="IPR029063">
    <property type="entry name" value="SAM-dependent_MTases_sf"/>
</dbReference>
<dbReference type="InterPro" id="IPR013216">
    <property type="entry name" value="Methyltransf_11"/>
</dbReference>
<evidence type="ECO:0000259" key="2">
    <source>
        <dbReference type="Pfam" id="PF08241"/>
    </source>
</evidence>
<accession>A0A381UA64</accession>
<gene>
    <name evidence="3" type="ORF">METZ01_LOCUS77979</name>
</gene>
<evidence type="ECO:0000313" key="3">
    <source>
        <dbReference type="EMBL" id="SVA25125.1"/>
    </source>
</evidence>
<name>A0A381UA64_9ZZZZ</name>
<dbReference type="PANTHER" id="PTHR43861">
    <property type="entry name" value="TRANS-ACONITATE 2-METHYLTRANSFERASE-RELATED"/>
    <property type="match status" value="1"/>
</dbReference>
<dbReference type="AlphaFoldDB" id="A0A381UA64"/>
<reference evidence="3" key="1">
    <citation type="submission" date="2018-05" db="EMBL/GenBank/DDBJ databases">
        <authorList>
            <person name="Lanie J.A."/>
            <person name="Ng W.-L."/>
            <person name="Kazmierczak K.M."/>
            <person name="Andrzejewski T.M."/>
            <person name="Davidsen T.M."/>
            <person name="Wayne K.J."/>
            <person name="Tettelin H."/>
            <person name="Glass J.I."/>
            <person name="Rusch D."/>
            <person name="Podicherti R."/>
            <person name="Tsui H.-C.T."/>
            <person name="Winkler M.E."/>
        </authorList>
    </citation>
    <scope>NUCLEOTIDE SEQUENCE</scope>
</reference>
<protein>
    <recommendedName>
        <fullName evidence="2">Methyltransferase type 11 domain-containing protein</fullName>
    </recommendedName>
</protein>
<feature type="compositionally biased region" description="Basic and acidic residues" evidence="1">
    <location>
        <begin position="1"/>
        <end position="21"/>
    </location>
</feature>
<proteinExistence type="predicted"/>
<dbReference type="SUPFAM" id="SSF53335">
    <property type="entry name" value="S-adenosyl-L-methionine-dependent methyltransferases"/>
    <property type="match status" value="1"/>
</dbReference>
<feature type="region of interest" description="Disordered" evidence="1">
    <location>
        <begin position="1"/>
        <end position="23"/>
    </location>
</feature>
<dbReference type="Pfam" id="PF08241">
    <property type="entry name" value="Methyltransf_11"/>
    <property type="match status" value="1"/>
</dbReference>